<protein>
    <submittedName>
        <fullName evidence="1">Uncharacterized protein</fullName>
    </submittedName>
</protein>
<evidence type="ECO:0000313" key="2">
    <source>
        <dbReference type="Proteomes" id="UP000826195"/>
    </source>
</evidence>
<evidence type="ECO:0000313" key="1">
    <source>
        <dbReference type="EMBL" id="KAH0568413.1"/>
    </source>
</evidence>
<keyword evidence="2" id="KW-1185">Reference proteome</keyword>
<proteinExistence type="predicted"/>
<reference evidence="1 2" key="1">
    <citation type="journal article" date="2021" name="J. Hered.">
        <title>A chromosome-level genome assembly of the parasitoid wasp, Cotesia glomerata (Hymenoptera: Braconidae).</title>
        <authorList>
            <person name="Pinto B.J."/>
            <person name="Weis J.J."/>
            <person name="Gamble T."/>
            <person name="Ode P.J."/>
            <person name="Paul R."/>
            <person name="Zaspel J.M."/>
        </authorList>
    </citation>
    <scope>NUCLEOTIDE SEQUENCE [LARGE SCALE GENOMIC DNA]</scope>
    <source>
        <strain evidence="1">CgM1</strain>
    </source>
</reference>
<dbReference type="Proteomes" id="UP000826195">
    <property type="component" value="Unassembled WGS sequence"/>
</dbReference>
<gene>
    <name evidence="1" type="ORF">KQX54_020787</name>
</gene>
<organism evidence="1 2">
    <name type="scientific">Cotesia glomerata</name>
    <name type="common">Lepidopteran parasitic wasp</name>
    <name type="synonym">Apanteles glomeratus</name>
    <dbReference type="NCBI Taxonomy" id="32391"/>
    <lineage>
        <taxon>Eukaryota</taxon>
        <taxon>Metazoa</taxon>
        <taxon>Ecdysozoa</taxon>
        <taxon>Arthropoda</taxon>
        <taxon>Hexapoda</taxon>
        <taxon>Insecta</taxon>
        <taxon>Pterygota</taxon>
        <taxon>Neoptera</taxon>
        <taxon>Endopterygota</taxon>
        <taxon>Hymenoptera</taxon>
        <taxon>Apocrita</taxon>
        <taxon>Ichneumonoidea</taxon>
        <taxon>Braconidae</taxon>
        <taxon>Microgastrinae</taxon>
        <taxon>Cotesia</taxon>
    </lineage>
</organism>
<accession>A0AAV7IUX1</accession>
<dbReference type="AlphaFoldDB" id="A0AAV7IUX1"/>
<name>A0AAV7IUX1_COTGL</name>
<sequence length="100" mass="11545">MDRRLSNVQIQQQMRRESYYRDSSPLVQIDPRQGRGVVKQQPRGYSRNFPGFTDSYWRGQAANQKRRRPTLWETLAGLVCSLGALASRAAKMAARRSDML</sequence>
<comment type="caution">
    <text evidence="1">The sequence shown here is derived from an EMBL/GenBank/DDBJ whole genome shotgun (WGS) entry which is preliminary data.</text>
</comment>
<dbReference type="EMBL" id="JAHXZJ010000001">
    <property type="protein sequence ID" value="KAH0568413.1"/>
    <property type="molecule type" value="Genomic_DNA"/>
</dbReference>